<organism evidence="2 3">
    <name type="scientific">Trichinella spiralis</name>
    <name type="common">Trichina worm</name>
    <dbReference type="NCBI Taxonomy" id="6334"/>
    <lineage>
        <taxon>Eukaryota</taxon>
        <taxon>Metazoa</taxon>
        <taxon>Ecdysozoa</taxon>
        <taxon>Nematoda</taxon>
        <taxon>Enoplea</taxon>
        <taxon>Dorylaimia</taxon>
        <taxon>Trichinellida</taxon>
        <taxon>Trichinellidae</taxon>
        <taxon>Trichinella</taxon>
    </lineage>
</organism>
<comment type="caution">
    <text evidence="2">The sequence shown here is derived from an EMBL/GenBank/DDBJ whole genome shotgun (WGS) entry which is preliminary data.</text>
</comment>
<dbReference type="EMBL" id="JBEUSY010000195">
    <property type="protein sequence ID" value="KAL1242569.1"/>
    <property type="molecule type" value="Genomic_DNA"/>
</dbReference>
<feature type="region of interest" description="Disordered" evidence="1">
    <location>
        <begin position="1"/>
        <end position="25"/>
    </location>
</feature>
<accession>A0ABR3KPI2</accession>
<proteinExistence type="predicted"/>
<evidence type="ECO:0000256" key="1">
    <source>
        <dbReference type="SAM" id="MobiDB-lite"/>
    </source>
</evidence>
<keyword evidence="3" id="KW-1185">Reference proteome</keyword>
<gene>
    <name evidence="2" type="ORF">TSPI_09122</name>
</gene>
<evidence type="ECO:0000313" key="2">
    <source>
        <dbReference type="EMBL" id="KAL1242569.1"/>
    </source>
</evidence>
<protein>
    <submittedName>
        <fullName evidence="2">tRNA-dihydrouridine(47) synthase [NAD(P)(+)]-like</fullName>
    </submittedName>
</protein>
<evidence type="ECO:0000313" key="3">
    <source>
        <dbReference type="Proteomes" id="UP001558632"/>
    </source>
</evidence>
<sequence length="91" mass="10360">MQRQLQLPPPPPPQQQQQHRTSCPVRQLRSGVCNSTTTTRRNTSEMLEKSKAIINRCANAKRSPTVAMVDLSHSKQKSKILMNGRRYGLYV</sequence>
<reference evidence="2 3" key="1">
    <citation type="submission" date="2024-07" db="EMBL/GenBank/DDBJ databases">
        <title>Enhanced genomic and transcriptomic resources for Trichinella pseudospiralis and T. spiralis underpin the discovery of pronounced molecular differences between stages and species.</title>
        <authorList>
            <person name="Pasi K.K."/>
            <person name="La Rosa G."/>
            <person name="Gomez-Morales M.A."/>
            <person name="Tosini F."/>
            <person name="Sumanam S."/>
            <person name="Young N.D."/>
            <person name="Chang B.C."/>
            <person name="Robin G.B."/>
        </authorList>
    </citation>
    <scope>NUCLEOTIDE SEQUENCE [LARGE SCALE GENOMIC DNA]</scope>
    <source>
        <strain evidence="2">ISS534</strain>
    </source>
</reference>
<name>A0ABR3KPI2_TRISP</name>
<dbReference type="Proteomes" id="UP001558632">
    <property type="component" value="Unassembled WGS sequence"/>
</dbReference>